<sequence length="99" mass="11332">MGLNPSTDSRRAWSLNLRIVLLQTILTSETKNSDKPKRDSTILNSNTVILVFRNKRDGTKHNKLIQNLPDQELRNNPYASLIKPTRSNLKIQNSRFDSA</sequence>
<keyword evidence="2" id="KW-1185">Reference proteome</keyword>
<proteinExistence type="predicted"/>
<comment type="caution">
    <text evidence="1">The sequence shown here is derived from an EMBL/GenBank/DDBJ whole genome shotgun (WGS) entry which is preliminary data.</text>
</comment>
<dbReference type="AlphaFoldDB" id="A0A2P5ESP2"/>
<reference evidence="2" key="1">
    <citation type="submission" date="2016-06" db="EMBL/GenBank/DDBJ databases">
        <title>Parallel loss of symbiosis genes in relatives of nitrogen-fixing non-legume Parasponia.</title>
        <authorList>
            <person name="Van Velzen R."/>
            <person name="Holmer R."/>
            <person name="Bu F."/>
            <person name="Rutten L."/>
            <person name="Van Zeijl A."/>
            <person name="Liu W."/>
            <person name="Santuari L."/>
            <person name="Cao Q."/>
            <person name="Sharma T."/>
            <person name="Shen D."/>
            <person name="Roswanjaya Y."/>
            <person name="Wardhani T."/>
            <person name="Kalhor M.S."/>
            <person name="Jansen J."/>
            <person name="Van den Hoogen J."/>
            <person name="Gungor B."/>
            <person name="Hartog M."/>
            <person name="Hontelez J."/>
            <person name="Verver J."/>
            <person name="Yang W.-C."/>
            <person name="Schijlen E."/>
            <person name="Repin R."/>
            <person name="Schilthuizen M."/>
            <person name="Schranz E."/>
            <person name="Heidstra R."/>
            <person name="Miyata K."/>
            <person name="Fedorova E."/>
            <person name="Kohlen W."/>
            <person name="Bisseling T."/>
            <person name="Smit S."/>
            <person name="Geurts R."/>
        </authorList>
    </citation>
    <scope>NUCLEOTIDE SEQUENCE [LARGE SCALE GENOMIC DNA]</scope>
    <source>
        <strain evidence="2">cv. RG33-2</strain>
    </source>
</reference>
<dbReference type="EMBL" id="JXTC01000104">
    <property type="protein sequence ID" value="PON88568.1"/>
    <property type="molecule type" value="Genomic_DNA"/>
</dbReference>
<name>A0A2P5ESP2_TREOI</name>
<dbReference type="Proteomes" id="UP000237000">
    <property type="component" value="Unassembled WGS sequence"/>
</dbReference>
<protein>
    <submittedName>
        <fullName evidence="1">Uncharacterized protein</fullName>
    </submittedName>
</protein>
<evidence type="ECO:0000313" key="1">
    <source>
        <dbReference type="EMBL" id="PON88568.1"/>
    </source>
</evidence>
<gene>
    <name evidence="1" type="ORF">TorRG33x02_156330</name>
</gene>
<organism evidence="1 2">
    <name type="scientific">Trema orientale</name>
    <name type="common">Charcoal tree</name>
    <name type="synonym">Celtis orientalis</name>
    <dbReference type="NCBI Taxonomy" id="63057"/>
    <lineage>
        <taxon>Eukaryota</taxon>
        <taxon>Viridiplantae</taxon>
        <taxon>Streptophyta</taxon>
        <taxon>Embryophyta</taxon>
        <taxon>Tracheophyta</taxon>
        <taxon>Spermatophyta</taxon>
        <taxon>Magnoliopsida</taxon>
        <taxon>eudicotyledons</taxon>
        <taxon>Gunneridae</taxon>
        <taxon>Pentapetalae</taxon>
        <taxon>rosids</taxon>
        <taxon>fabids</taxon>
        <taxon>Rosales</taxon>
        <taxon>Cannabaceae</taxon>
        <taxon>Trema</taxon>
    </lineage>
</organism>
<dbReference type="OrthoDB" id="10308059at2759"/>
<accession>A0A2P5ESP2</accession>
<evidence type="ECO:0000313" key="2">
    <source>
        <dbReference type="Proteomes" id="UP000237000"/>
    </source>
</evidence>
<dbReference type="InParanoid" id="A0A2P5ESP2"/>